<evidence type="ECO:0000313" key="3">
    <source>
        <dbReference type="Proteomes" id="UP001515660"/>
    </source>
</evidence>
<name>A0ABX0G2T3_9RHOB</name>
<organism evidence="2 3">
    <name type="scientific">Rhodobacter calidifons</name>
    <dbReference type="NCBI Taxonomy" id="2715277"/>
    <lineage>
        <taxon>Bacteria</taxon>
        <taxon>Pseudomonadati</taxon>
        <taxon>Pseudomonadota</taxon>
        <taxon>Alphaproteobacteria</taxon>
        <taxon>Rhodobacterales</taxon>
        <taxon>Rhodobacter group</taxon>
        <taxon>Rhodobacter</taxon>
    </lineage>
</organism>
<dbReference type="Proteomes" id="UP001515660">
    <property type="component" value="Unassembled WGS sequence"/>
</dbReference>
<evidence type="ECO:0000256" key="1">
    <source>
        <dbReference type="SAM" id="SignalP"/>
    </source>
</evidence>
<protein>
    <submittedName>
        <fullName evidence="2">Uncharacterized protein</fullName>
    </submittedName>
</protein>
<evidence type="ECO:0000313" key="2">
    <source>
        <dbReference type="EMBL" id="NHB75506.1"/>
    </source>
</evidence>
<proteinExistence type="predicted"/>
<keyword evidence="3" id="KW-1185">Reference proteome</keyword>
<accession>A0ABX0G2T3</accession>
<dbReference type="EMBL" id="JAANHS010000001">
    <property type="protein sequence ID" value="NHB75506.1"/>
    <property type="molecule type" value="Genomic_DNA"/>
</dbReference>
<reference evidence="2 3" key="1">
    <citation type="journal article" date="2022" name="Microorganisms">
        <title>Genome Sequence and Characterization of a Xanthorhodopsin-Containing, Aerobic Anoxygenic Phototrophic Rhodobacter Species, Isolated from Mesophilic Conditions at Yellowstone National Park.</title>
        <authorList>
            <person name="Kyndt J.A."/>
            <person name="Robertson S."/>
            <person name="Shoffstall I.B."/>
            <person name="Ramaley R.F."/>
            <person name="Meyer T.E."/>
        </authorList>
    </citation>
    <scope>NUCLEOTIDE SEQUENCE [LARGE SCALE GENOMIC DNA]</scope>
    <source>
        <strain evidence="2 3">M37P</strain>
    </source>
</reference>
<sequence>MFRFVMPALALCAVPVGAEEVQFCDPATMNCSPLVVCIEATGEMMRGASFGLDAGPFFAQSRDGVLCEGSWRRGLFGVGLAEFTCSDGRSGQSAFTWFEPESGTAVGKGSFSTGEVARFWAGNNLERYFRKVAPEERQRMACSPEEMLIG</sequence>
<keyword evidence="1" id="KW-0732">Signal</keyword>
<gene>
    <name evidence="2" type="ORF">G8O29_01970</name>
</gene>
<feature type="signal peptide" evidence="1">
    <location>
        <begin position="1"/>
        <end position="18"/>
    </location>
</feature>
<comment type="caution">
    <text evidence="2">The sequence shown here is derived from an EMBL/GenBank/DDBJ whole genome shotgun (WGS) entry which is preliminary data.</text>
</comment>
<dbReference type="RefSeq" id="WP_166401542.1">
    <property type="nucleotide sequence ID" value="NZ_JAANHS010000001.1"/>
</dbReference>
<feature type="chain" id="PRO_5046324824" evidence="1">
    <location>
        <begin position="19"/>
        <end position="150"/>
    </location>
</feature>